<proteinExistence type="predicted"/>
<feature type="domain" description="CRAL-TRIO" evidence="1">
    <location>
        <begin position="73"/>
        <end position="231"/>
    </location>
</feature>
<dbReference type="Gene3D" id="1.20.5.1200">
    <property type="entry name" value="Alpha-tocopherol transfer"/>
    <property type="match status" value="1"/>
</dbReference>
<sequence length="265" mass="30678">MEIETSPSLQALRNLLSSEDLENIPADLNLDEYLMRFLKFKGDPQRAYETLVKYHKFRNSDKTMFSKMCPNAMKHLIDAKIITKLPGKDVRGNPVILVCCKRWNEKEVSAEDIILLVILFLEEIIRTHGSKVSVVIDWEGYGLSKYRQLTYRNLMRSFELARGTFPISYKAIHQVNQTPTFWLVSKILFSFFSTKLKKRMHLHGNDKESLAAHIPVSSLPTDYGGNSEEYTDAAFTDTLYKNDEYYSLLSKHLMRNSDETEVFVS</sequence>
<reference evidence="2 3" key="1">
    <citation type="submission" date="2024-08" db="EMBL/GenBank/DDBJ databases">
        <authorList>
            <person name="Cucini C."/>
            <person name="Frati F."/>
        </authorList>
    </citation>
    <scope>NUCLEOTIDE SEQUENCE [LARGE SCALE GENOMIC DNA]</scope>
</reference>
<dbReference type="PROSITE" id="PS50191">
    <property type="entry name" value="CRAL_TRIO"/>
    <property type="match status" value="1"/>
</dbReference>
<dbReference type="PANTHER" id="PTHR10174:SF226">
    <property type="entry name" value="CLAVESIN-1-LIKE PROTEIN"/>
    <property type="match status" value="1"/>
</dbReference>
<dbReference type="SUPFAM" id="SSF52087">
    <property type="entry name" value="CRAL/TRIO domain"/>
    <property type="match status" value="1"/>
</dbReference>
<accession>A0ABP1RR63</accession>
<dbReference type="PANTHER" id="PTHR10174">
    <property type="entry name" value="ALPHA-TOCOPHEROL TRANSFER PROTEIN-RELATED"/>
    <property type="match status" value="1"/>
</dbReference>
<dbReference type="Gene3D" id="1.10.8.20">
    <property type="entry name" value="N-terminal domain of phosphatidylinositol transfer protein sec14p"/>
    <property type="match status" value="1"/>
</dbReference>
<name>A0ABP1RR63_9HEXA</name>
<evidence type="ECO:0000313" key="2">
    <source>
        <dbReference type="EMBL" id="CAL8133597.1"/>
    </source>
</evidence>
<dbReference type="PRINTS" id="PR00180">
    <property type="entry name" value="CRETINALDHBP"/>
</dbReference>
<organism evidence="2 3">
    <name type="scientific">Orchesella dallaii</name>
    <dbReference type="NCBI Taxonomy" id="48710"/>
    <lineage>
        <taxon>Eukaryota</taxon>
        <taxon>Metazoa</taxon>
        <taxon>Ecdysozoa</taxon>
        <taxon>Arthropoda</taxon>
        <taxon>Hexapoda</taxon>
        <taxon>Collembola</taxon>
        <taxon>Entomobryomorpha</taxon>
        <taxon>Entomobryoidea</taxon>
        <taxon>Orchesellidae</taxon>
        <taxon>Orchesellinae</taxon>
        <taxon>Orchesella</taxon>
    </lineage>
</organism>
<gene>
    <name evidence="2" type="ORF">ODALV1_LOCUS25138</name>
</gene>
<dbReference type="SMART" id="SM00516">
    <property type="entry name" value="SEC14"/>
    <property type="match status" value="1"/>
</dbReference>
<evidence type="ECO:0000259" key="1">
    <source>
        <dbReference type="PROSITE" id="PS50191"/>
    </source>
</evidence>
<evidence type="ECO:0000313" key="3">
    <source>
        <dbReference type="Proteomes" id="UP001642540"/>
    </source>
</evidence>
<keyword evidence="3" id="KW-1185">Reference proteome</keyword>
<comment type="caution">
    <text evidence="2">The sequence shown here is derived from an EMBL/GenBank/DDBJ whole genome shotgun (WGS) entry which is preliminary data.</text>
</comment>
<dbReference type="InterPro" id="IPR036865">
    <property type="entry name" value="CRAL-TRIO_dom_sf"/>
</dbReference>
<dbReference type="Proteomes" id="UP001642540">
    <property type="component" value="Unassembled WGS sequence"/>
</dbReference>
<dbReference type="CDD" id="cd00170">
    <property type="entry name" value="SEC14"/>
    <property type="match status" value="1"/>
</dbReference>
<protein>
    <recommendedName>
        <fullName evidence="1">CRAL-TRIO domain-containing protein</fullName>
    </recommendedName>
</protein>
<dbReference type="InterPro" id="IPR001251">
    <property type="entry name" value="CRAL-TRIO_dom"/>
</dbReference>
<dbReference type="EMBL" id="CAXLJM020000101">
    <property type="protein sequence ID" value="CAL8133597.1"/>
    <property type="molecule type" value="Genomic_DNA"/>
</dbReference>
<dbReference type="Gene3D" id="3.40.525.10">
    <property type="entry name" value="CRAL-TRIO lipid binding domain"/>
    <property type="match status" value="1"/>
</dbReference>
<dbReference type="Pfam" id="PF00650">
    <property type="entry name" value="CRAL_TRIO"/>
    <property type="match status" value="1"/>
</dbReference>